<organism evidence="4">
    <name type="scientific">Homalodisca liturata</name>
    <dbReference type="NCBI Taxonomy" id="320908"/>
    <lineage>
        <taxon>Eukaryota</taxon>
        <taxon>Metazoa</taxon>
        <taxon>Ecdysozoa</taxon>
        <taxon>Arthropoda</taxon>
        <taxon>Hexapoda</taxon>
        <taxon>Insecta</taxon>
        <taxon>Pterygota</taxon>
        <taxon>Neoptera</taxon>
        <taxon>Paraneoptera</taxon>
        <taxon>Hemiptera</taxon>
        <taxon>Auchenorrhyncha</taxon>
        <taxon>Membracoidea</taxon>
        <taxon>Cicadellidae</taxon>
        <taxon>Cicadellinae</taxon>
        <taxon>Proconiini</taxon>
        <taxon>Homalodisca</taxon>
    </lineage>
</organism>
<evidence type="ECO:0000313" key="4">
    <source>
        <dbReference type="EMBL" id="JAT01030.1"/>
    </source>
</evidence>
<dbReference type="InterPro" id="IPR051095">
    <property type="entry name" value="Dros_DevTransReg"/>
</dbReference>
<dbReference type="PROSITE" id="PS50097">
    <property type="entry name" value="BTB"/>
    <property type="match status" value="1"/>
</dbReference>
<dbReference type="InterPro" id="IPR007889">
    <property type="entry name" value="HTH_Psq"/>
</dbReference>
<reference evidence="4" key="1">
    <citation type="submission" date="2015-11" db="EMBL/GenBank/DDBJ databases">
        <title>De novo transcriptome assembly of four potential Pierce s Disease insect vectors from Arizona vineyards.</title>
        <authorList>
            <person name="Tassone E.E."/>
        </authorList>
    </citation>
    <scope>NUCLEOTIDE SEQUENCE</scope>
</reference>
<dbReference type="Gene3D" id="3.30.710.10">
    <property type="entry name" value="Potassium Channel Kv1.1, Chain A"/>
    <property type="match status" value="1"/>
</dbReference>
<dbReference type="SUPFAM" id="SSF46689">
    <property type="entry name" value="Homeodomain-like"/>
    <property type="match status" value="3"/>
</dbReference>
<dbReference type="SMART" id="SM00225">
    <property type="entry name" value="BTB"/>
    <property type="match status" value="1"/>
</dbReference>
<dbReference type="Pfam" id="PF05225">
    <property type="entry name" value="HTH_psq"/>
    <property type="match status" value="2"/>
</dbReference>
<name>A0A1B6JPB9_9HEMI</name>
<dbReference type="InterPro" id="IPR011333">
    <property type="entry name" value="SKP1/BTB/POZ_sf"/>
</dbReference>
<dbReference type="GO" id="GO:0003677">
    <property type="term" value="F:DNA binding"/>
    <property type="evidence" value="ECO:0007669"/>
    <property type="project" value="InterPro"/>
</dbReference>
<dbReference type="Gene3D" id="1.10.10.60">
    <property type="entry name" value="Homeodomain-like"/>
    <property type="match status" value="2"/>
</dbReference>
<accession>A0A1B6JPB9</accession>
<dbReference type="GO" id="GO:0005634">
    <property type="term" value="C:nucleus"/>
    <property type="evidence" value="ECO:0007669"/>
    <property type="project" value="UniProtKB-SubCell"/>
</dbReference>
<sequence length="526" mass="58747">MAKPQIYNMKWDNYQKHIGGIFVQLLESETMVDVTLCAEGEKISCHRIILSACSPYFQDILKGIPSSHAIVILCGISAEDARSIVEFVYKGELSVSSERFTSILRAAEALKISGLMEVTNHLPVLHVVSDENTTKVSENLIPVQVKEEILGSEDGSISLGNNLEIVSTNLGQNDGSTSFTIIADENEDQSDFSLHIATQAPENKRRRKREFSKKDYRYKLSEDALSAALDDLAQGRSLLETANTHHIPRSTLYARARSYGITPTITRQEHSEEKITAAVETVKAGASLQTASAMYSIPKTVLWRRVQKDIGCYALSRRAKLRQRYHPHAKEAAVRALENGEKINKVASQYKIPKTTLFREKSRLVEAGKLPLSCLNRRVPNNDSHKQVRLTQAVAACKEGRMSQAAASSTFKVSKTTIWRRLHQSGGTKHMKYLEPKTEPVENELDFQEVVTEIPMTYHDEREYPEASLIILNNCGGELAYQEGDQIVVDGVLVPESIEDVGEVIEIQETPSYSEEVPETQVEEIS</sequence>
<evidence type="ECO:0000256" key="1">
    <source>
        <dbReference type="ARBA" id="ARBA00004123"/>
    </source>
</evidence>
<dbReference type="InterPro" id="IPR000210">
    <property type="entry name" value="BTB/POZ_dom"/>
</dbReference>
<dbReference type="Pfam" id="PF00651">
    <property type="entry name" value="BTB"/>
    <property type="match status" value="1"/>
</dbReference>
<evidence type="ECO:0000259" key="3">
    <source>
        <dbReference type="PROSITE" id="PS50097"/>
    </source>
</evidence>
<dbReference type="GO" id="GO:0006357">
    <property type="term" value="P:regulation of transcription by RNA polymerase II"/>
    <property type="evidence" value="ECO:0007669"/>
    <property type="project" value="TreeGrafter"/>
</dbReference>
<dbReference type="EMBL" id="GECU01006677">
    <property type="protein sequence ID" value="JAT01030.1"/>
    <property type="molecule type" value="Transcribed_RNA"/>
</dbReference>
<proteinExistence type="predicted"/>
<comment type="subcellular location">
    <subcellularLocation>
        <location evidence="1">Nucleus</location>
    </subcellularLocation>
</comment>
<feature type="domain" description="BTB" evidence="3">
    <location>
        <begin position="32"/>
        <end position="97"/>
    </location>
</feature>
<dbReference type="PANTHER" id="PTHR23110:SF109">
    <property type="entry name" value="FI07618P-RELATED"/>
    <property type="match status" value="1"/>
</dbReference>
<evidence type="ECO:0000256" key="2">
    <source>
        <dbReference type="ARBA" id="ARBA00023242"/>
    </source>
</evidence>
<dbReference type="PANTHER" id="PTHR23110">
    <property type="entry name" value="BTB DOMAIN TRANSCRIPTION FACTOR"/>
    <property type="match status" value="1"/>
</dbReference>
<protein>
    <recommendedName>
        <fullName evidence="3">BTB domain-containing protein</fullName>
    </recommendedName>
</protein>
<dbReference type="SUPFAM" id="SSF54695">
    <property type="entry name" value="POZ domain"/>
    <property type="match status" value="1"/>
</dbReference>
<dbReference type="InterPro" id="IPR009057">
    <property type="entry name" value="Homeodomain-like_sf"/>
</dbReference>
<dbReference type="AlphaFoldDB" id="A0A1B6JPB9"/>
<dbReference type="CDD" id="cd18315">
    <property type="entry name" value="BTB_POZ_BAB-like"/>
    <property type="match status" value="1"/>
</dbReference>
<keyword evidence="2" id="KW-0539">Nucleus</keyword>
<gene>
    <name evidence="4" type="ORF">g.7103</name>
</gene>